<dbReference type="EMBL" id="JAULSN010000006">
    <property type="protein sequence ID" value="KAK3369362.1"/>
    <property type="molecule type" value="Genomic_DNA"/>
</dbReference>
<protein>
    <submittedName>
        <fullName evidence="1">Uncharacterized protein</fullName>
    </submittedName>
</protein>
<name>A0AAE0K484_9PEZI</name>
<dbReference type="Proteomes" id="UP001287356">
    <property type="component" value="Unassembled WGS sequence"/>
</dbReference>
<comment type="caution">
    <text evidence="1">The sequence shown here is derived from an EMBL/GenBank/DDBJ whole genome shotgun (WGS) entry which is preliminary data.</text>
</comment>
<organism evidence="1 2">
    <name type="scientific">Lasiosphaeria ovina</name>
    <dbReference type="NCBI Taxonomy" id="92902"/>
    <lineage>
        <taxon>Eukaryota</taxon>
        <taxon>Fungi</taxon>
        <taxon>Dikarya</taxon>
        <taxon>Ascomycota</taxon>
        <taxon>Pezizomycotina</taxon>
        <taxon>Sordariomycetes</taxon>
        <taxon>Sordariomycetidae</taxon>
        <taxon>Sordariales</taxon>
        <taxon>Lasiosphaeriaceae</taxon>
        <taxon>Lasiosphaeria</taxon>
    </lineage>
</organism>
<evidence type="ECO:0000313" key="1">
    <source>
        <dbReference type="EMBL" id="KAK3369362.1"/>
    </source>
</evidence>
<accession>A0AAE0K484</accession>
<reference evidence="1" key="1">
    <citation type="journal article" date="2023" name="Mol. Phylogenet. Evol.">
        <title>Genome-scale phylogeny and comparative genomics of the fungal order Sordariales.</title>
        <authorList>
            <person name="Hensen N."/>
            <person name="Bonometti L."/>
            <person name="Westerberg I."/>
            <person name="Brannstrom I.O."/>
            <person name="Guillou S."/>
            <person name="Cros-Aarteil S."/>
            <person name="Calhoun S."/>
            <person name="Haridas S."/>
            <person name="Kuo A."/>
            <person name="Mondo S."/>
            <person name="Pangilinan J."/>
            <person name="Riley R."/>
            <person name="LaButti K."/>
            <person name="Andreopoulos B."/>
            <person name="Lipzen A."/>
            <person name="Chen C."/>
            <person name="Yan M."/>
            <person name="Daum C."/>
            <person name="Ng V."/>
            <person name="Clum A."/>
            <person name="Steindorff A."/>
            <person name="Ohm R.A."/>
            <person name="Martin F."/>
            <person name="Silar P."/>
            <person name="Natvig D.O."/>
            <person name="Lalanne C."/>
            <person name="Gautier V."/>
            <person name="Ament-Velasquez S.L."/>
            <person name="Kruys A."/>
            <person name="Hutchinson M.I."/>
            <person name="Powell A.J."/>
            <person name="Barry K."/>
            <person name="Miller A.N."/>
            <person name="Grigoriev I.V."/>
            <person name="Debuchy R."/>
            <person name="Gladieux P."/>
            <person name="Hiltunen Thoren M."/>
            <person name="Johannesson H."/>
        </authorList>
    </citation>
    <scope>NUCLEOTIDE SEQUENCE</scope>
    <source>
        <strain evidence="1">CBS 958.72</strain>
    </source>
</reference>
<sequence>MQENLQGPSLGDVAHSQIPEWAIVSSSRRQLCGHSLTTRWNGYRAANAHSEPPATTSSSAAAWMMAGSCGTRFHGKVQDRDGQGVGTGVFGHARRDVAFQFGLDRDGVLLLDVLGQMARNDLWPLAGGDIHAETARVAVVGRLVYGDEFANLLAGADELAREVEPQPQVLDGRVHPPLLGRVEAAREDGKHLGVPQRPGLGVEFVVVHVIGVPGGLGRKCDFGMPAKTVELPRRGEFGMR</sequence>
<evidence type="ECO:0000313" key="2">
    <source>
        <dbReference type="Proteomes" id="UP001287356"/>
    </source>
</evidence>
<proteinExistence type="predicted"/>
<gene>
    <name evidence="1" type="ORF">B0T24DRAFT_632450</name>
</gene>
<dbReference type="AlphaFoldDB" id="A0AAE0K484"/>
<reference evidence="1" key="2">
    <citation type="submission" date="2023-06" db="EMBL/GenBank/DDBJ databases">
        <authorList>
            <consortium name="Lawrence Berkeley National Laboratory"/>
            <person name="Haridas S."/>
            <person name="Hensen N."/>
            <person name="Bonometti L."/>
            <person name="Westerberg I."/>
            <person name="Brannstrom I.O."/>
            <person name="Guillou S."/>
            <person name="Cros-Aarteil S."/>
            <person name="Calhoun S."/>
            <person name="Kuo A."/>
            <person name="Mondo S."/>
            <person name="Pangilinan J."/>
            <person name="Riley R."/>
            <person name="Labutti K."/>
            <person name="Andreopoulos B."/>
            <person name="Lipzen A."/>
            <person name="Chen C."/>
            <person name="Yanf M."/>
            <person name="Daum C."/>
            <person name="Ng V."/>
            <person name="Clum A."/>
            <person name="Steindorff A."/>
            <person name="Ohm R."/>
            <person name="Martin F."/>
            <person name="Silar P."/>
            <person name="Natvig D."/>
            <person name="Lalanne C."/>
            <person name="Gautier V."/>
            <person name="Ament-Velasquez S.L."/>
            <person name="Kruys A."/>
            <person name="Hutchinson M.I."/>
            <person name="Powell A.J."/>
            <person name="Barry K."/>
            <person name="Miller A.N."/>
            <person name="Grigoriev I.V."/>
            <person name="Debuchy R."/>
            <person name="Gladieux P."/>
            <person name="Thoren M.H."/>
            <person name="Johannesson H."/>
        </authorList>
    </citation>
    <scope>NUCLEOTIDE SEQUENCE</scope>
    <source>
        <strain evidence="1">CBS 958.72</strain>
    </source>
</reference>
<keyword evidence="2" id="KW-1185">Reference proteome</keyword>